<dbReference type="SMART" id="SM00164">
    <property type="entry name" value="TBC"/>
    <property type="match status" value="1"/>
</dbReference>
<dbReference type="GO" id="GO:0030659">
    <property type="term" value="C:cytoplasmic vesicle membrane"/>
    <property type="evidence" value="ECO:0007669"/>
    <property type="project" value="UniProtKB-SubCell"/>
</dbReference>
<sequence>MGQLAITIQNKCCCNNSESKGGYLQFDQDFQQIQIDQEFFNQQQWYIKEDNKLLFNPDKFIFLYTGYKKDHDDMSKHWEKLDLRQTIKHGIFQRENNYEVLALKWKYLIRKGVPMNLMRTIILDIYKRTFTDNLQEYTIALNIIFKDNIPSQIKTAPLLMDDDRPIEEVVKFSILNEKGYEALKRILWVLKEMYHQIDYNPMVVQIAALLLVFLKEEEAYAVLKLMIEDSTKLLSESKQNSSAEEERSLRWHFLMKKADFTRFAKSFFDTVSSKSKTFKQILQHFKDIGFDYLDLFKDITNSIFSGYLNFSTVIKIFIIYMNEGIKVYFRFMYALCRVIYKDILKVRDISTMKSLIRKMGLNMKPKQIKEMINKAFSLRLVKVNQTLQRYSIRKSDEVEMATKKIYFIPHLDQESNIINQEQLETIWGWLPQILKLSDGVQIWCSNQDGYSLANLYKRCEQYQGKQMLLLVKACNNSVFGAYCDQILKPQNNYFGSFESFVFQLEPEAVKFETQEDQTNHLFCCLDYFSFGADNAALQIDSSLSRGSTDVSKTYKNPVLTGDVNKKHFSCIEFEVYTFE</sequence>
<dbReference type="PANTHER" id="PTHR23354">
    <property type="entry name" value="NUCLEOLAR PROTEIN 7/ESTROGEN RECEPTOR COACTIVATOR-RELATED"/>
    <property type="match status" value="1"/>
</dbReference>
<dbReference type="KEGG" id="tet:TTHERM_00139660"/>
<dbReference type="OrthoDB" id="10065050at2759"/>
<reference evidence="9" key="1">
    <citation type="journal article" date="2006" name="PLoS Biol.">
        <title>Macronuclear genome sequence of the ciliate Tetrahymena thermophila, a model eukaryote.</title>
        <authorList>
            <person name="Eisen J.A."/>
            <person name="Coyne R.S."/>
            <person name="Wu M."/>
            <person name="Wu D."/>
            <person name="Thiagarajan M."/>
            <person name="Wortman J.R."/>
            <person name="Badger J.H."/>
            <person name="Ren Q."/>
            <person name="Amedeo P."/>
            <person name="Jones K.M."/>
            <person name="Tallon L.J."/>
            <person name="Delcher A.L."/>
            <person name="Salzberg S.L."/>
            <person name="Silva J.C."/>
            <person name="Haas B.J."/>
            <person name="Majoros W.H."/>
            <person name="Farzad M."/>
            <person name="Carlton J.M."/>
            <person name="Smith R.K. Jr."/>
            <person name="Garg J."/>
            <person name="Pearlman R.E."/>
            <person name="Karrer K.M."/>
            <person name="Sun L."/>
            <person name="Manning G."/>
            <person name="Elde N.C."/>
            <person name="Turkewitz A.P."/>
            <person name="Asai D.J."/>
            <person name="Wilkes D.E."/>
            <person name="Wang Y."/>
            <person name="Cai H."/>
            <person name="Collins K."/>
            <person name="Stewart B.A."/>
            <person name="Lee S.R."/>
            <person name="Wilamowska K."/>
            <person name="Weinberg Z."/>
            <person name="Ruzzo W.L."/>
            <person name="Wloga D."/>
            <person name="Gaertig J."/>
            <person name="Frankel J."/>
            <person name="Tsao C.-C."/>
            <person name="Gorovsky M.A."/>
            <person name="Keeling P.J."/>
            <person name="Waller R.F."/>
            <person name="Patron N.J."/>
            <person name="Cherry J.M."/>
            <person name="Stover N.A."/>
            <person name="Krieger C.J."/>
            <person name="del Toro C."/>
            <person name="Ryder H.F."/>
            <person name="Williamson S.C."/>
            <person name="Barbeau R.A."/>
            <person name="Hamilton E.P."/>
            <person name="Orias E."/>
        </authorList>
    </citation>
    <scope>NUCLEOTIDE SEQUENCE [LARGE SCALE GENOMIC DNA]</scope>
    <source>
        <strain evidence="9">SB210</strain>
    </source>
</reference>
<dbReference type="SMART" id="SM00584">
    <property type="entry name" value="TLDc"/>
    <property type="match status" value="1"/>
</dbReference>
<feature type="domain" description="TLDc" evidence="7">
    <location>
        <begin position="416"/>
        <end position="579"/>
    </location>
</feature>
<comment type="subcellular location">
    <subcellularLocation>
        <location evidence="1">Cytoplasmic vesicle membrane</location>
    </subcellularLocation>
    <subcellularLocation>
        <location evidence="2">Endomembrane system</location>
        <topology evidence="2">Peripheral membrane protein</topology>
    </subcellularLocation>
    <subcellularLocation>
        <location evidence="6">Synapse</location>
    </subcellularLocation>
</comment>
<dbReference type="GeneID" id="7842972"/>
<dbReference type="Proteomes" id="UP000009168">
    <property type="component" value="Unassembled WGS sequence"/>
</dbReference>
<evidence type="ECO:0000256" key="5">
    <source>
        <dbReference type="ARBA" id="ARBA00023329"/>
    </source>
</evidence>
<dbReference type="PROSITE" id="PS51886">
    <property type="entry name" value="TLDC"/>
    <property type="match status" value="1"/>
</dbReference>
<protein>
    <submittedName>
        <fullName evidence="8">Rab-GTPase-TBC domain protein</fullName>
    </submittedName>
</protein>
<accession>I7M2A0</accession>
<dbReference type="InterPro" id="IPR006571">
    <property type="entry name" value="TLDc_dom"/>
</dbReference>
<evidence type="ECO:0000256" key="6">
    <source>
        <dbReference type="ARBA" id="ARBA00034103"/>
    </source>
</evidence>
<dbReference type="RefSeq" id="XP_001019849.3">
    <property type="nucleotide sequence ID" value="XM_001019849.3"/>
</dbReference>
<dbReference type="EMBL" id="GG662639">
    <property type="protein sequence ID" value="EAR99604.3"/>
    <property type="molecule type" value="Genomic_DNA"/>
</dbReference>
<proteinExistence type="predicted"/>
<evidence type="ECO:0000313" key="9">
    <source>
        <dbReference type="Proteomes" id="UP000009168"/>
    </source>
</evidence>
<gene>
    <name evidence="8" type="ORF">TTHERM_00139660</name>
</gene>
<name>I7M2A0_TETTS</name>
<keyword evidence="9" id="KW-1185">Reference proteome</keyword>
<dbReference type="GO" id="GO:0012505">
    <property type="term" value="C:endomembrane system"/>
    <property type="evidence" value="ECO:0007669"/>
    <property type="project" value="UniProtKB-SubCell"/>
</dbReference>
<dbReference type="PANTHER" id="PTHR23354:SF122">
    <property type="entry name" value="GTPASE-ACTIVATING PROTEIN SKYWALKER"/>
    <property type="match status" value="1"/>
</dbReference>
<dbReference type="STRING" id="312017.I7M2A0"/>
<dbReference type="InParanoid" id="I7M2A0"/>
<evidence type="ECO:0000313" key="8">
    <source>
        <dbReference type="EMBL" id="EAR99604.3"/>
    </source>
</evidence>
<dbReference type="Gene3D" id="1.10.472.80">
    <property type="entry name" value="Ypt/Rab-GAP domain of gyp1p, domain 3"/>
    <property type="match status" value="1"/>
</dbReference>
<dbReference type="Pfam" id="PF07534">
    <property type="entry name" value="TLD"/>
    <property type="match status" value="1"/>
</dbReference>
<dbReference type="InterPro" id="IPR035969">
    <property type="entry name" value="Rab-GAP_TBC_sf"/>
</dbReference>
<dbReference type="InterPro" id="IPR000195">
    <property type="entry name" value="Rab-GAP-TBC_dom"/>
</dbReference>
<evidence type="ECO:0000259" key="7">
    <source>
        <dbReference type="PROSITE" id="PS51886"/>
    </source>
</evidence>
<organism evidence="8 9">
    <name type="scientific">Tetrahymena thermophila (strain SB210)</name>
    <dbReference type="NCBI Taxonomy" id="312017"/>
    <lineage>
        <taxon>Eukaryota</taxon>
        <taxon>Sar</taxon>
        <taxon>Alveolata</taxon>
        <taxon>Ciliophora</taxon>
        <taxon>Intramacronucleata</taxon>
        <taxon>Oligohymenophorea</taxon>
        <taxon>Hymenostomatida</taxon>
        <taxon>Tetrahymenina</taxon>
        <taxon>Tetrahymenidae</taxon>
        <taxon>Tetrahymena</taxon>
    </lineage>
</organism>
<dbReference type="AlphaFoldDB" id="I7M2A0"/>
<keyword evidence="4" id="KW-0472">Membrane</keyword>
<evidence type="ECO:0000256" key="2">
    <source>
        <dbReference type="ARBA" id="ARBA00004184"/>
    </source>
</evidence>
<evidence type="ECO:0000256" key="3">
    <source>
        <dbReference type="ARBA" id="ARBA00023018"/>
    </source>
</evidence>
<dbReference type="Pfam" id="PF00566">
    <property type="entry name" value="RabGAP-TBC"/>
    <property type="match status" value="1"/>
</dbReference>
<keyword evidence="3" id="KW-0770">Synapse</keyword>
<evidence type="ECO:0000256" key="1">
    <source>
        <dbReference type="ARBA" id="ARBA00004156"/>
    </source>
</evidence>
<keyword evidence="5" id="KW-0968">Cytoplasmic vesicle</keyword>
<evidence type="ECO:0000256" key="4">
    <source>
        <dbReference type="ARBA" id="ARBA00023136"/>
    </source>
</evidence>
<dbReference type="SUPFAM" id="SSF47923">
    <property type="entry name" value="Ypt/Rab-GAP domain of gyp1p"/>
    <property type="match status" value="1"/>
</dbReference>